<evidence type="ECO:0000313" key="1">
    <source>
        <dbReference type="EMBL" id="KDO24088.1"/>
    </source>
</evidence>
<proteinExistence type="predicted"/>
<gene>
    <name evidence="1" type="ORF">SPRG_10875</name>
</gene>
<organism evidence="1 2">
    <name type="scientific">Saprolegnia parasitica (strain CBS 223.65)</name>
    <dbReference type="NCBI Taxonomy" id="695850"/>
    <lineage>
        <taxon>Eukaryota</taxon>
        <taxon>Sar</taxon>
        <taxon>Stramenopiles</taxon>
        <taxon>Oomycota</taxon>
        <taxon>Saprolegniomycetes</taxon>
        <taxon>Saprolegniales</taxon>
        <taxon>Saprolegniaceae</taxon>
        <taxon>Saprolegnia</taxon>
    </lineage>
</organism>
<dbReference type="AlphaFoldDB" id="A0A067C0N7"/>
<dbReference type="VEuPathDB" id="FungiDB:SPRG_10875"/>
<reference evidence="1 2" key="1">
    <citation type="journal article" date="2013" name="PLoS Genet.">
        <title>Distinctive expansion of potential virulence genes in the genome of the oomycete fish pathogen Saprolegnia parasitica.</title>
        <authorList>
            <person name="Jiang R.H."/>
            <person name="de Bruijn I."/>
            <person name="Haas B.J."/>
            <person name="Belmonte R."/>
            <person name="Lobach L."/>
            <person name="Christie J."/>
            <person name="van den Ackerveken G."/>
            <person name="Bottin A."/>
            <person name="Bulone V."/>
            <person name="Diaz-Moreno S.M."/>
            <person name="Dumas B."/>
            <person name="Fan L."/>
            <person name="Gaulin E."/>
            <person name="Govers F."/>
            <person name="Grenville-Briggs L.J."/>
            <person name="Horner N.R."/>
            <person name="Levin J.Z."/>
            <person name="Mammella M."/>
            <person name="Meijer H.J."/>
            <person name="Morris P."/>
            <person name="Nusbaum C."/>
            <person name="Oome S."/>
            <person name="Phillips A.J."/>
            <person name="van Rooyen D."/>
            <person name="Rzeszutek E."/>
            <person name="Saraiva M."/>
            <person name="Secombes C.J."/>
            <person name="Seidl M.F."/>
            <person name="Snel B."/>
            <person name="Stassen J.H."/>
            <person name="Sykes S."/>
            <person name="Tripathy S."/>
            <person name="van den Berg H."/>
            <person name="Vega-Arreguin J.C."/>
            <person name="Wawra S."/>
            <person name="Young S.K."/>
            <person name="Zeng Q."/>
            <person name="Dieguez-Uribeondo J."/>
            <person name="Russ C."/>
            <person name="Tyler B.M."/>
            <person name="van West P."/>
        </authorList>
    </citation>
    <scope>NUCLEOTIDE SEQUENCE [LARGE SCALE GENOMIC DNA]</scope>
    <source>
        <strain evidence="1 2">CBS 223.65</strain>
    </source>
</reference>
<dbReference type="Proteomes" id="UP000030745">
    <property type="component" value="Unassembled WGS sequence"/>
</dbReference>
<dbReference type="EMBL" id="KK583246">
    <property type="protein sequence ID" value="KDO24088.1"/>
    <property type="molecule type" value="Genomic_DNA"/>
</dbReference>
<dbReference type="RefSeq" id="XP_012205224.1">
    <property type="nucleotide sequence ID" value="XM_012349834.1"/>
</dbReference>
<name>A0A067C0N7_SAPPC</name>
<dbReference type="GeneID" id="24132961"/>
<evidence type="ECO:0000313" key="2">
    <source>
        <dbReference type="Proteomes" id="UP000030745"/>
    </source>
</evidence>
<sequence length="156" mass="16739">MQTPAMYAPDMIVVQCDLLIQSTTPIARNCVELDAHAHGALVSFPEDNDAYTGVLTPSIGELLQPFHIASNELQQFFTPLTLAALTQHVGHALNLCHVMPGNVQAPVVVQLCEVWLLATIEMQYATGTLRLQVSSGDANLGDTLFDALVDATSSAH</sequence>
<keyword evidence="2" id="KW-1185">Reference proteome</keyword>
<dbReference type="STRING" id="695850.A0A067C0N7"/>
<accession>A0A067C0N7</accession>
<protein>
    <submittedName>
        <fullName evidence="1">Uncharacterized protein</fullName>
    </submittedName>
</protein>
<dbReference type="KEGG" id="spar:SPRG_10875"/>